<comment type="similarity">
    <text evidence="2">Belongs to the TUBGCP family.</text>
</comment>
<evidence type="ECO:0000313" key="8">
    <source>
        <dbReference type="Proteomes" id="UP000015103"/>
    </source>
</evidence>
<protein>
    <submittedName>
        <fullName evidence="7">GCP_C_terminal domain-containing protein</fullName>
    </submittedName>
</protein>
<dbReference type="HOGENOM" id="CLU_1512459_0_0_1"/>
<evidence type="ECO:0000256" key="2">
    <source>
        <dbReference type="ARBA" id="ARBA00010337"/>
    </source>
</evidence>
<keyword evidence="5" id="KW-0206">Cytoskeleton</keyword>
<dbReference type="GO" id="GO:0043015">
    <property type="term" value="F:gamma-tubulin binding"/>
    <property type="evidence" value="ECO:0007669"/>
    <property type="project" value="InterPro"/>
</dbReference>
<dbReference type="InParanoid" id="T1I5T2"/>
<reference evidence="7" key="1">
    <citation type="submission" date="2015-05" db="UniProtKB">
        <authorList>
            <consortium name="EnsemblMetazoa"/>
        </authorList>
    </citation>
    <scope>IDENTIFICATION</scope>
</reference>
<evidence type="ECO:0000313" key="7">
    <source>
        <dbReference type="EnsemblMetazoa" id="RPRC011651-PA"/>
    </source>
</evidence>
<dbReference type="Proteomes" id="UP000015103">
    <property type="component" value="Unassembled WGS sequence"/>
</dbReference>
<dbReference type="EnsemblMetazoa" id="RPRC011651-RA">
    <property type="protein sequence ID" value="RPRC011651-PA"/>
    <property type="gene ID" value="RPRC011651"/>
</dbReference>
<sequence>MPHDIITNFSLTISPMPSSMLSNNILEKINYLSFHYDVHPYLRLIITEDMISDYNKLFKFLLQLKYAYKTLHKMRYGVHRKFIKQCKEQFFFHNIKLQKLLQQLFRICATLFQYWFLEEKGLLTILKIENLEKDFLDVMSSIGSQVETIYVRSGDLKYNLHFEMLHDEILYNMPSAWD</sequence>
<evidence type="ECO:0000256" key="4">
    <source>
        <dbReference type="ARBA" id="ARBA00022701"/>
    </source>
</evidence>
<dbReference type="InterPro" id="IPR040457">
    <property type="entry name" value="GCP_C"/>
</dbReference>
<evidence type="ECO:0000259" key="6">
    <source>
        <dbReference type="Pfam" id="PF04130"/>
    </source>
</evidence>
<dbReference type="InterPro" id="IPR042241">
    <property type="entry name" value="GCP_C_sf"/>
</dbReference>
<accession>T1I5T2</accession>
<comment type="subcellular location">
    <subcellularLocation>
        <location evidence="1">Cytoplasm</location>
        <location evidence="1">Cytoskeleton</location>
    </subcellularLocation>
</comment>
<dbReference type="AlphaFoldDB" id="T1I5T2"/>
<organism evidence="7 8">
    <name type="scientific">Rhodnius prolixus</name>
    <name type="common">Triatomid bug</name>
    <dbReference type="NCBI Taxonomy" id="13249"/>
    <lineage>
        <taxon>Eukaryota</taxon>
        <taxon>Metazoa</taxon>
        <taxon>Ecdysozoa</taxon>
        <taxon>Arthropoda</taxon>
        <taxon>Hexapoda</taxon>
        <taxon>Insecta</taxon>
        <taxon>Pterygota</taxon>
        <taxon>Neoptera</taxon>
        <taxon>Paraneoptera</taxon>
        <taxon>Hemiptera</taxon>
        <taxon>Heteroptera</taxon>
        <taxon>Panheteroptera</taxon>
        <taxon>Cimicomorpha</taxon>
        <taxon>Reduviidae</taxon>
        <taxon>Triatominae</taxon>
        <taxon>Rhodnius</taxon>
    </lineage>
</organism>
<proteinExistence type="inferred from homology"/>
<name>T1I5T2_RHOPR</name>
<keyword evidence="8" id="KW-1185">Reference proteome</keyword>
<feature type="domain" description="Gamma tubulin complex component C-terminal" evidence="6">
    <location>
        <begin position="19"/>
        <end position="118"/>
    </location>
</feature>
<dbReference type="EMBL" id="ACPB03017044">
    <property type="status" value="NOT_ANNOTATED_CDS"/>
    <property type="molecule type" value="Genomic_DNA"/>
</dbReference>
<evidence type="ECO:0000256" key="3">
    <source>
        <dbReference type="ARBA" id="ARBA00022490"/>
    </source>
</evidence>
<dbReference type="Pfam" id="PF04130">
    <property type="entry name" value="GCP_C_terminal"/>
    <property type="match status" value="1"/>
</dbReference>
<keyword evidence="4" id="KW-0493">Microtubule</keyword>
<dbReference type="VEuPathDB" id="VectorBase:RPRC011651"/>
<keyword evidence="3" id="KW-0963">Cytoplasm</keyword>
<dbReference type="Gene3D" id="1.20.120.1900">
    <property type="entry name" value="Gamma-tubulin complex, C-terminal domain"/>
    <property type="match status" value="1"/>
</dbReference>
<evidence type="ECO:0000256" key="5">
    <source>
        <dbReference type="ARBA" id="ARBA00023212"/>
    </source>
</evidence>
<evidence type="ECO:0000256" key="1">
    <source>
        <dbReference type="ARBA" id="ARBA00004245"/>
    </source>
</evidence>
<dbReference type="GO" id="GO:0005874">
    <property type="term" value="C:microtubule"/>
    <property type="evidence" value="ECO:0007669"/>
    <property type="project" value="UniProtKB-KW"/>
</dbReference>